<accession>A0A2K1IBV8</accession>
<keyword evidence="2" id="KW-0175">Coiled coil</keyword>
<evidence type="ECO:0000313" key="7">
    <source>
        <dbReference type="Proteomes" id="UP000006727"/>
    </source>
</evidence>
<feature type="compositionally biased region" description="Polar residues" evidence="3">
    <location>
        <begin position="215"/>
        <end position="224"/>
    </location>
</feature>
<dbReference type="PANTHER" id="PTHR31471">
    <property type="entry name" value="OS02G0116800 PROTEIN"/>
    <property type="match status" value="1"/>
</dbReference>
<name>A0A2K1IBV8_PHYPA</name>
<dbReference type="PaxDb" id="3218-PP1S159_93V6.1"/>
<evidence type="ECO:0000313" key="6">
    <source>
        <dbReference type="EnsemblPlants" id="Pp3c26_4990V3.1"/>
    </source>
</evidence>
<protein>
    <recommendedName>
        <fullName evidence="4">Remorin C-terminal domain-containing protein</fullName>
    </recommendedName>
</protein>
<dbReference type="PANTHER" id="PTHR31471:SF87">
    <property type="entry name" value="REMORIN 4.2"/>
    <property type="match status" value="1"/>
</dbReference>
<dbReference type="EnsemblPlants" id="Pp3c26_4990V3.1">
    <property type="protein sequence ID" value="Pp3c26_4990V3.1"/>
    <property type="gene ID" value="Pp3c26_4990"/>
</dbReference>
<dbReference type="InterPro" id="IPR005516">
    <property type="entry name" value="Remorin_C"/>
</dbReference>
<dbReference type="AlphaFoldDB" id="A0A2K1IBV8"/>
<sequence length="441" mass="48999">MSMRQRATQCLGKLPDKPRSRASNPTSPLWPGHHVRSHELELIEPSSPVASVTSERLFRSRETVKAWLEASPKSVLDNHLVDEISGSSFESHDSSPASSEYRGCSNRFGCSSSRTNRLRARAISPPKCPANINSEDVSRIDTGRCGGSNFLVHVFKDAQHFETPSPSAFQYAGAFRDDHLRGFAPEECGSPGSEFSLTSEWHNMVAAGTAAGMSTRGSTSNSSDFDTHGGLRRSRLNLGSSDYVVRTNPRVSRSACRTQSMELPRLARFSELSTGRQFEGDTHPAQIKTVGHSAPLKRTYSRQPSGDNDVTDLQRLSRGNSECSASMREAFAHVSKQKALSPTDLKYANRYEREVREHKSWEEQQRTKAASALRQIELKLELKRARLIEKMQNEVAVARRKAEEKKAIAEAKRADKAARAAMDVKIMRRPVKNPRGCLFLG</sequence>
<dbReference type="STRING" id="3218.A0A2K1IBV8"/>
<organism evidence="5">
    <name type="scientific">Physcomitrium patens</name>
    <name type="common">Spreading-leaved earth moss</name>
    <name type="synonym">Physcomitrella patens</name>
    <dbReference type="NCBI Taxonomy" id="3218"/>
    <lineage>
        <taxon>Eukaryota</taxon>
        <taxon>Viridiplantae</taxon>
        <taxon>Streptophyta</taxon>
        <taxon>Embryophyta</taxon>
        <taxon>Bryophyta</taxon>
        <taxon>Bryophytina</taxon>
        <taxon>Bryopsida</taxon>
        <taxon>Funariidae</taxon>
        <taxon>Funariales</taxon>
        <taxon>Funariaceae</taxon>
        <taxon>Physcomitrium</taxon>
    </lineage>
</organism>
<evidence type="ECO:0000256" key="1">
    <source>
        <dbReference type="ARBA" id="ARBA00005711"/>
    </source>
</evidence>
<reference evidence="5 7" key="1">
    <citation type="journal article" date="2008" name="Science">
        <title>The Physcomitrella genome reveals evolutionary insights into the conquest of land by plants.</title>
        <authorList>
            <person name="Rensing S."/>
            <person name="Lang D."/>
            <person name="Zimmer A."/>
            <person name="Terry A."/>
            <person name="Salamov A."/>
            <person name="Shapiro H."/>
            <person name="Nishiyama T."/>
            <person name="Perroud P.-F."/>
            <person name="Lindquist E."/>
            <person name="Kamisugi Y."/>
            <person name="Tanahashi T."/>
            <person name="Sakakibara K."/>
            <person name="Fujita T."/>
            <person name="Oishi K."/>
            <person name="Shin-I T."/>
            <person name="Kuroki Y."/>
            <person name="Toyoda A."/>
            <person name="Suzuki Y."/>
            <person name="Hashimoto A."/>
            <person name="Yamaguchi K."/>
            <person name="Sugano A."/>
            <person name="Kohara Y."/>
            <person name="Fujiyama A."/>
            <person name="Anterola A."/>
            <person name="Aoki S."/>
            <person name="Ashton N."/>
            <person name="Barbazuk W.B."/>
            <person name="Barker E."/>
            <person name="Bennetzen J."/>
            <person name="Bezanilla M."/>
            <person name="Blankenship R."/>
            <person name="Cho S.H."/>
            <person name="Dutcher S."/>
            <person name="Estelle M."/>
            <person name="Fawcett J.A."/>
            <person name="Gundlach H."/>
            <person name="Hanada K."/>
            <person name="Heyl A."/>
            <person name="Hicks K.A."/>
            <person name="Hugh J."/>
            <person name="Lohr M."/>
            <person name="Mayer K."/>
            <person name="Melkozernov A."/>
            <person name="Murata T."/>
            <person name="Nelson D."/>
            <person name="Pils B."/>
            <person name="Prigge M."/>
            <person name="Reiss B."/>
            <person name="Renner T."/>
            <person name="Rombauts S."/>
            <person name="Rushton P."/>
            <person name="Sanderfoot A."/>
            <person name="Schween G."/>
            <person name="Shiu S.-H."/>
            <person name="Stueber K."/>
            <person name="Theodoulou F.L."/>
            <person name="Tu H."/>
            <person name="Van de Peer Y."/>
            <person name="Verrier P.J."/>
            <person name="Waters E."/>
            <person name="Wood A."/>
            <person name="Yang L."/>
            <person name="Cove D."/>
            <person name="Cuming A."/>
            <person name="Hasebe M."/>
            <person name="Lucas S."/>
            <person name="Mishler D.B."/>
            <person name="Reski R."/>
            <person name="Grigoriev I."/>
            <person name="Quatrano R.S."/>
            <person name="Boore J.L."/>
        </authorList>
    </citation>
    <scope>NUCLEOTIDE SEQUENCE [LARGE SCALE GENOMIC DNA]</scope>
    <source>
        <strain evidence="6 7">cv. Gransden 2004</strain>
    </source>
</reference>
<dbReference type="Gramene" id="Pp3c26_4990V3.1">
    <property type="protein sequence ID" value="Pp3c26_4990V3.1"/>
    <property type="gene ID" value="Pp3c26_4990"/>
</dbReference>
<dbReference type="OrthoDB" id="1939615at2759"/>
<reference evidence="6" key="3">
    <citation type="submission" date="2020-12" db="UniProtKB">
        <authorList>
            <consortium name="EnsemblPlants"/>
        </authorList>
    </citation>
    <scope>IDENTIFICATION</scope>
</reference>
<evidence type="ECO:0000256" key="3">
    <source>
        <dbReference type="SAM" id="MobiDB-lite"/>
    </source>
</evidence>
<dbReference type="Pfam" id="PF03763">
    <property type="entry name" value="Remorin_C"/>
    <property type="match status" value="1"/>
</dbReference>
<keyword evidence="7" id="KW-1185">Reference proteome</keyword>
<feature type="region of interest" description="Disordered" evidence="3">
    <location>
        <begin position="1"/>
        <end position="33"/>
    </location>
</feature>
<dbReference type="GeneID" id="112278176"/>
<feature type="region of interest" description="Disordered" evidence="3">
    <location>
        <begin position="212"/>
        <end position="231"/>
    </location>
</feature>
<feature type="coiled-coil region" evidence="2">
    <location>
        <begin position="388"/>
        <end position="419"/>
    </location>
</feature>
<feature type="domain" description="Remorin C-terminal" evidence="4">
    <location>
        <begin position="346"/>
        <end position="433"/>
    </location>
</feature>
<dbReference type="KEGG" id="ppp:112278176"/>
<evidence type="ECO:0000259" key="4">
    <source>
        <dbReference type="Pfam" id="PF03763"/>
    </source>
</evidence>
<comment type="similarity">
    <text evidence="1">Belongs to the remorin family.</text>
</comment>
<dbReference type="RefSeq" id="XP_024367118.1">
    <property type="nucleotide sequence ID" value="XM_024511350.2"/>
</dbReference>
<evidence type="ECO:0000313" key="5">
    <source>
        <dbReference type="EMBL" id="PNR26762.1"/>
    </source>
</evidence>
<reference evidence="5 7" key="2">
    <citation type="journal article" date="2018" name="Plant J.">
        <title>The Physcomitrella patens chromosome-scale assembly reveals moss genome structure and evolution.</title>
        <authorList>
            <person name="Lang D."/>
            <person name="Ullrich K.K."/>
            <person name="Murat F."/>
            <person name="Fuchs J."/>
            <person name="Jenkins J."/>
            <person name="Haas F.B."/>
            <person name="Piednoel M."/>
            <person name="Gundlach H."/>
            <person name="Van Bel M."/>
            <person name="Meyberg R."/>
            <person name="Vives C."/>
            <person name="Morata J."/>
            <person name="Symeonidi A."/>
            <person name="Hiss M."/>
            <person name="Muchero W."/>
            <person name="Kamisugi Y."/>
            <person name="Saleh O."/>
            <person name="Blanc G."/>
            <person name="Decker E.L."/>
            <person name="van Gessel N."/>
            <person name="Grimwood J."/>
            <person name="Hayes R.D."/>
            <person name="Graham S.W."/>
            <person name="Gunter L.E."/>
            <person name="McDaniel S.F."/>
            <person name="Hoernstein S.N.W."/>
            <person name="Larsson A."/>
            <person name="Li F.W."/>
            <person name="Perroud P.F."/>
            <person name="Phillips J."/>
            <person name="Ranjan P."/>
            <person name="Rokshar D.S."/>
            <person name="Rothfels C.J."/>
            <person name="Schneider L."/>
            <person name="Shu S."/>
            <person name="Stevenson D.W."/>
            <person name="Thummler F."/>
            <person name="Tillich M."/>
            <person name="Villarreal Aguilar J.C."/>
            <person name="Widiez T."/>
            <person name="Wong G.K."/>
            <person name="Wymore A."/>
            <person name="Zhang Y."/>
            <person name="Zimmer A.D."/>
            <person name="Quatrano R.S."/>
            <person name="Mayer K.F.X."/>
            <person name="Goodstein D."/>
            <person name="Casacuberta J.M."/>
            <person name="Vandepoele K."/>
            <person name="Reski R."/>
            <person name="Cuming A.C."/>
            <person name="Tuskan G.A."/>
            <person name="Maumus F."/>
            <person name="Salse J."/>
            <person name="Schmutz J."/>
            <person name="Rensing S.A."/>
        </authorList>
    </citation>
    <scope>NUCLEOTIDE SEQUENCE [LARGE SCALE GENOMIC DNA]</scope>
    <source>
        <strain evidence="6 7">cv. Gransden 2004</strain>
    </source>
</reference>
<proteinExistence type="inferred from homology"/>
<dbReference type="EMBL" id="ABEU02000026">
    <property type="protein sequence ID" value="PNR26762.1"/>
    <property type="molecule type" value="Genomic_DNA"/>
</dbReference>
<gene>
    <name evidence="6" type="primary">LOC112278176</name>
    <name evidence="5" type="ORF">PHYPA_030243</name>
</gene>
<evidence type="ECO:0000256" key="2">
    <source>
        <dbReference type="SAM" id="Coils"/>
    </source>
</evidence>
<dbReference type="Proteomes" id="UP000006727">
    <property type="component" value="Chromosome 26"/>
</dbReference>